<evidence type="ECO:0000256" key="12">
    <source>
        <dbReference type="RuleBase" id="RU363075"/>
    </source>
</evidence>
<comment type="subcellular location">
    <subcellularLocation>
        <location evidence="1 12">Endoplasmic reticulum membrane</location>
        <topology evidence="1 12">Multi-pass membrane protein</topology>
    </subcellularLocation>
</comment>
<keyword evidence="8" id="KW-1133">Transmembrane helix</keyword>
<feature type="compositionally biased region" description="Basic and acidic residues" evidence="13">
    <location>
        <begin position="212"/>
        <end position="221"/>
    </location>
</feature>
<dbReference type="PROSITE" id="PS51203">
    <property type="entry name" value="CS"/>
    <property type="match status" value="1"/>
</dbReference>
<evidence type="ECO:0000256" key="8">
    <source>
        <dbReference type="ARBA" id="ARBA00022989"/>
    </source>
</evidence>
<evidence type="ECO:0000313" key="15">
    <source>
        <dbReference type="EnsemblProtists" id="EOD38449"/>
    </source>
</evidence>
<dbReference type="Pfam" id="PF03901">
    <property type="entry name" value="Glyco_transf_22"/>
    <property type="match status" value="2"/>
</dbReference>
<dbReference type="CDD" id="cd00298">
    <property type="entry name" value="ACD_sHsps_p23-like"/>
    <property type="match status" value="1"/>
</dbReference>
<dbReference type="AlphaFoldDB" id="A0A0D3KRR4"/>
<dbReference type="KEGG" id="ehx:EMIHUDRAFT_454648"/>
<comment type="function">
    <text evidence="10">Mannosyltransferase that operates in the biosynthetic pathway of dolichol-linked oligosaccharides, the glycan precursors employed in protein asparagine (N)-glycosylation. The assembly of dolichol-linked oligosaccharides begins on the cytosolic side of the endoplasmic reticulum membrane and finishes in its lumen. The sequential addition of sugars to dolichol pyrophosphate produces dolichol-linked oligosaccharides containing fourteen sugars, including two GlcNAcs, nine mannoses and three glucoses. Once assembled, the oligosaccharide is transferred from the lipid to nascent proteins by oligosaccharyltransferases. In the lumen of the endoplasmic reticulum, adds the eighth mannose residue in an alpha-1,6 linkage onto Man(7)GlcNAc(2)-PP-dolichol to produce Man(8)GlcNAc(2)-PP-dolichol.</text>
</comment>
<evidence type="ECO:0000256" key="10">
    <source>
        <dbReference type="ARBA" id="ARBA00044721"/>
    </source>
</evidence>
<dbReference type="GeneID" id="17283718"/>
<dbReference type="PaxDb" id="2903-EOD38449"/>
<keyword evidence="7 12" id="KW-0256">Endoplasmic reticulum</keyword>
<evidence type="ECO:0000256" key="4">
    <source>
        <dbReference type="ARBA" id="ARBA00022676"/>
    </source>
</evidence>
<dbReference type="Pfam" id="PF04969">
    <property type="entry name" value="CS"/>
    <property type="match status" value="1"/>
</dbReference>
<dbReference type="GO" id="GO:0005789">
    <property type="term" value="C:endoplasmic reticulum membrane"/>
    <property type="evidence" value="ECO:0007669"/>
    <property type="project" value="UniProtKB-SubCell"/>
</dbReference>
<evidence type="ECO:0000313" key="16">
    <source>
        <dbReference type="Proteomes" id="UP000013827"/>
    </source>
</evidence>
<dbReference type="PANTHER" id="PTHR22760">
    <property type="entry name" value="GLYCOSYLTRANSFERASE"/>
    <property type="match status" value="1"/>
</dbReference>
<evidence type="ECO:0000256" key="5">
    <source>
        <dbReference type="ARBA" id="ARBA00022679"/>
    </source>
</evidence>
<keyword evidence="4 12" id="KW-0328">Glycosyltransferase</keyword>
<keyword evidence="6" id="KW-0812">Transmembrane</keyword>
<dbReference type="eggNOG" id="KOG2516">
    <property type="taxonomic scope" value="Eukaryota"/>
</dbReference>
<feature type="region of interest" description="Disordered" evidence="13">
    <location>
        <begin position="211"/>
        <end position="232"/>
    </location>
</feature>
<accession>A0A0D3KRR4</accession>
<evidence type="ECO:0000256" key="3">
    <source>
        <dbReference type="ARBA" id="ARBA00007063"/>
    </source>
</evidence>
<evidence type="ECO:0000256" key="6">
    <source>
        <dbReference type="ARBA" id="ARBA00022692"/>
    </source>
</evidence>
<evidence type="ECO:0000256" key="13">
    <source>
        <dbReference type="SAM" id="MobiDB-lite"/>
    </source>
</evidence>
<comment type="catalytic activity">
    <reaction evidence="11">
        <text>an alpha-D-Man-(1-&gt;2)-alpha-D-Man-(1-&gt;2)-alpha-D-Man-(1-&gt;3)-[alpha-D-Man-(1-&gt;2)-alpha-D-Man-(1-&gt;3)-alpha-D-Man-(1-&gt;6)]-beta-D-Man-(1-&gt;4)-beta-D-GlcNAc-(1-&gt;4)-alpha-D-GlcNAc-diphospho-di-trans,poly-cis-dolichol + a di-trans,poly-cis-dolichyl beta-D-mannosyl phosphate = an alpha-D-Man-(1-&gt;2)-alpha-D-Man-(1-&gt;2)-alpha-D-Man-(1-&gt;3)-[alpha-D-Man-(1-&gt;2)-alpha-D-Man-(1-&gt;3)-[alpha-D-Man-(1-&gt;6)]-alpha-D-Man-(1-&gt;6)]-beta-D-Man-(1-&gt;4)-beta-D-GlcNAc-(1-&gt;4)-alpha-D-GlcNAc-diphospho-di-trans,poly-cis-dolichol + a di-trans,poly-cis-dolichyl phosphate + H(+)</text>
        <dbReference type="Rhea" id="RHEA:29535"/>
        <dbReference type="Rhea" id="RHEA-COMP:19498"/>
        <dbReference type="Rhea" id="RHEA-COMP:19501"/>
        <dbReference type="Rhea" id="RHEA-COMP:19518"/>
        <dbReference type="Rhea" id="RHEA-COMP:19519"/>
        <dbReference type="ChEBI" id="CHEBI:15378"/>
        <dbReference type="ChEBI" id="CHEBI:57683"/>
        <dbReference type="ChEBI" id="CHEBI:58211"/>
        <dbReference type="ChEBI" id="CHEBI:132517"/>
        <dbReference type="ChEBI" id="CHEBI:132519"/>
        <dbReference type="EC" id="2.4.1.260"/>
    </reaction>
    <physiologicalReaction direction="left-to-right" evidence="11">
        <dbReference type="Rhea" id="RHEA:29536"/>
    </physiologicalReaction>
</comment>
<comment type="similarity">
    <text evidence="3 12">Belongs to the glycosyltransferase 22 family.</text>
</comment>
<dbReference type="EC" id="2.4.1.-" evidence="12"/>
<evidence type="ECO:0000256" key="11">
    <source>
        <dbReference type="ARBA" id="ARBA00048899"/>
    </source>
</evidence>
<dbReference type="UniPathway" id="UPA00378"/>
<feature type="region of interest" description="Disordered" evidence="13">
    <location>
        <begin position="134"/>
        <end position="186"/>
    </location>
</feature>
<feature type="domain" description="CS" evidence="14">
    <location>
        <begin position="41"/>
        <end position="139"/>
    </location>
</feature>
<keyword evidence="16" id="KW-1185">Reference proteome</keyword>
<evidence type="ECO:0000256" key="9">
    <source>
        <dbReference type="ARBA" id="ARBA00023136"/>
    </source>
</evidence>
<name>A0A0D3KRR4_EMIH1</name>
<dbReference type="GO" id="GO:0006487">
    <property type="term" value="P:protein N-linked glycosylation"/>
    <property type="evidence" value="ECO:0007669"/>
    <property type="project" value="TreeGrafter"/>
</dbReference>
<protein>
    <recommendedName>
        <fullName evidence="12">Mannosyltransferase</fullName>
        <ecNumber evidence="12">2.4.1.-</ecNumber>
    </recommendedName>
</protein>
<feature type="compositionally biased region" description="Basic and acidic residues" evidence="13">
    <location>
        <begin position="147"/>
        <end position="158"/>
    </location>
</feature>
<reference evidence="15" key="2">
    <citation type="submission" date="2024-10" db="UniProtKB">
        <authorList>
            <consortium name="EnsemblProtists"/>
        </authorList>
    </citation>
    <scope>IDENTIFICATION</scope>
</reference>
<reference evidence="16" key="1">
    <citation type="journal article" date="2013" name="Nature">
        <title>Pan genome of the phytoplankton Emiliania underpins its global distribution.</title>
        <authorList>
            <person name="Read B.A."/>
            <person name="Kegel J."/>
            <person name="Klute M.J."/>
            <person name="Kuo A."/>
            <person name="Lefebvre S.C."/>
            <person name="Maumus F."/>
            <person name="Mayer C."/>
            <person name="Miller J."/>
            <person name="Monier A."/>
            <person name="Salamov A."/>
            <person name="Young J."/>
            <person name="Aguilar M."/>
            <person name="Claverie J.M."/>
            <person name="Frickenhaus S."/>
            <person name="Gonzalez K."/>
            <person name="Herman E.K."/>
            <person name="Lin Y.C."/>
            <person name="Napier J."/>
            <person name="Ogata H."/>
            <person name="Sarno A.F."/>
            <person name="Shmutz J."/>
            <person name="Schroeder D."/>
            <person name="de Vargas C."/>
            <person name="Verret F."/>
            <person name="von Dassow P."/>
            <person name="Valentin K."/>
            <person name="Van de Peer Y."/>
            <person name="Wheeler G."/>
            <person name="Dacks J.B."/>
            <person name="Delwiche C.F."/>
            <person name="Dyhrman S.T."/>
            <person name="Glockner G."/>
            <person name="John U."/>
            <person name="Richards T."/>
            <person name="Worden A.Z."/>
            <person name="Zhang X."/>
            <person name="Grigoriev I.V."/>
            <person name="Allen A.E."/>
            <person name="Bidle K."/>
            <person name="Borodovsky M."/>
            <person name="Bowler C."/>
            <person name="Brownlee C."/>
            <person name="Cock J.M."/>
            <person name="Elias M."/>
            <person name="Gladyshev V.N."/>
            <person name="Groth M."/>
            <person name="Guda C."/>
            <person name="Hadaegh A."/>
            <person name="Iglesias-Rodriguez M.D."/>
            <person name="Jenkins J."/>
            <person name="Jones B.M."/>
            <person name="Lawson T."/>
            <person name="Leese F."/>
            <person name="Lindquist E."/>
            <person name="Lobanov A."/>
            <person name="Lomsadze A."/>
            <person name="Malik S.B."/>
            <person name="Marsh M.E."/>
            <person name="Mackinder L."/>
            <person name="Mock T."/>
            <person name="Mueller-Roeber B."/>
            <person name="Pagarete A."/>
            <person name="Parker M."/>
            <person name="Probert I."/>
            <person name="Quesneville H."/>
            <person name="Raines C."/>
            <person name="Rensing S.A."/>
            <person name="Riano-Pachon D.M."/>
            <person name="Richier S."/>
            <person name="Rokitta S."/>
            <person name="Shiraiwa Y."/>
            <person name="Soanes D.M."/>
            <person name="van der Giezen M."/>
            <person name="Wahlund T.M."/>
            <person name="Williams B."/>
            <person name="Wilson W."/>
            <person name="Wolfe G."/>
            <person name="Wurch L.L."/>
        </authorList>
    </citation>
    <scope>NUCLEOTIDE SEQUENCE</scope>
</reference>
<feature type="region of interest" description="Disordered" evidence="13">
    <location>
        <begin position="1"/>
        <end position="32"/>
    </location>
</feature>
<proteinExistence type="inferred from homology"/>
<dbReference type="PANTHER" id="PTHR22760:SF1">
    <property type="entry name" value="DOL-P-MAN:MAN(7)GLCNAC(2)-PP-DOL ALPHA-1,6-MANNOSYLTRANSFERASE"/>
    <property type="match status" value="1"/>
</dbReference>
<organism evidence="15 16">
    <name type="scientific">Emiliania huxleyi (strain CCMP1516)</name>
    <dbReference type="NCBI Taxonomy" id="280463"/>
    <lineage>
        <taxon>Eukaryota</taxon>
        <taxon>Haptista</taxon>
        <taxon>Haptophyta</taxon>
        <taxon>Prymnesiophyceae</taxon>
        <taxon>Isochrysidales</taxon>
        <taxon>Noelaerhabdaceae</taxon>
        <taxon>Emiliania</taxon>
    </lineage>
</organism>
<dbReference type="HOGENOM" id="CLU_593739_0_0_1"/>
<dbReference type="SUPFAM" id="SSF49764">
    <property type="entry name" value="HSP20-like chaperones"/>
    <property type="match status" value="1"/>
</dbReference>
<dbReference type="EnsemblProtists" id="EOD38449">
    <property type="protein sequence ID" value="EOD38449"/>
    <property type="gene ID" value="EMIHUDRAFT_454648"/>
</dbReference>
<dbReference type="GO" id="GO:0052917">
    <property type="term" value="F:dol-P-Man:Man(7)GlcNAc(2)-PP-Dol alpha-1,6-mannosyltransferase activity"/>
    <property type="evidence" value="ECO:0007669"/>
    <property type="project" value="UniProtKB-EC"/>
</dbReference>
<sequence>MSAASHLYWSRAPTNPEGSVAPKKISTNTSSPAAAVDADKPWCPIFKWGQRGGTVYLTIFVPCLKGTDDVSIDITDRAVEFRAERVAEFAGGRSAARSYRLQLQLFAEVDASRCVHHLRHDHVRVELAKRRNQPWRSLQAPGVPKNPNERPDFDHVDSDDSDSDSQPTPRPRRATPPDRASGGRGGRGGVVALLSGCVEAASGALRGLTAAEARRGPESGRRQPAAADDSQTSQCVVPRTFVGALLLAAASAPAVLALQLAEAPKLYAQVAVRVTLGLASAAATARVHRAVARRFGRQSGLAFLTLSLVQFHPLFYGSRTLPNTFGVLASSLATAAWLEGRHQAALSTLTGEVLLANTVGNMSANYGTSPAGWYFYSALPRALSLAYPLALASLPLVPRAREYVGVALCFVALYSLLPHKAILIVITCFELAHVERGFTRVAMRPPFLLTEPKINFISDDF</sequence>
<evidence type="ECO:0000256" key="7">
    <source>
        <dbReference type="ARBA" id="ARBA00022824"/>
    </source>
</evidence>
<evidence type="ECO:0000259" key="14">
    <source>
        <dbReference type="PROSITE" id="PS51203"/>
    </source>
</evidence>
<comment type="pathway">
    <text evidence="2">Protein modification; protein glycosylation.</text>
</comment>
<evidence type="ECO:0000256" key="2">
    <source>
        <dbReference type="ARBA" id="ARBA00004922"/>
    </source>
</evidence>
<dbReference type="InterPro" id="IPR005599">
    <property type="entry name" value="GPI_mannosylTrfase"/>
</dbReference>
<dbReference type="RefSeq" id="XP_005790878.1">
    <property type="nucleotide sequence ID" value="XM_005790821.1"/>
</dbReference>
<keyword evidence="5" id="KW-0808">Transferase</keyword>
<dbReference type="STRING" id="2903.R1FY60"/>
<evidence type="ECO:0000256" key="1">
    <source>
        <dbReference type="ARBA" id="ARBA00004477"/>
    </source>
</evidence>
<dbReference type="InterPro" id="IPR007052">
    <property type="entry name" value="CS_dom"/>
</dbReference>
<keyword evidence="9" id="KW-0472">Membrane</keyword>
<dbReference type="Gene3D" id="2.60.40.790">
    <property type="match status" value="1"/>
</dbReference>
<dbReference type="InterPro" id="IPR008978">
    <property type="entry name" value="HSP20-like_chaperone"/>
</dbReference>
<dbReference type="Proteomes" id="UP000013827">
    <property type="component" value="Unassembled WGS sequence"/>
</dbReference>